<keyword evidence="2" id="KW-1185">Reference proteome</keyword>
<dbReference type="RefSeq" id="WP_380230868.1">
    <property type="nucleotide sequence ID" value="NZ_BAAAUA010000013.1"/>
</dbReference>
<gene>
    <name evidence="1" type="ORF">ACFPZF_08830</name>
</gene>
<dbReference type="InterPro" id="IPR050792">
    <property type="entry name" value="ADP-ribosylglycohydrolase"/>
</dbReference>
<accession>A0ABW0V805</accession>
<dbReference type="InterPro" id="IPR036705">
    <property type="entry name" value="Ribosyl_crysJ1_sf"/>
</dbReference>
<proteinExistence type="predicted"/>
<dbReference type="Pfam" id="PF03747">
    <property type="entry name" value="ADP_ribosyl_GH"/>
    <property type="match status" value="1"/>
</dbReference>
<dbReference type="EMBL" id="JBHSOC010000011">
    <property type="protein sequence ID" value="MFC5641465.1"/>
    <property type="molecule type" value="Genomic_DNA"/>
</dbReference>
<dbReference type="Gene3D" id="1.10.4080.10">
    <property type="entry name" value="ADP-ribosylation/Crystallin J1"/>
    <property type="match status" value="1"/>
</dbReference>
<organism evidence="1 2">
    <name type="scientific">Kitasatospora cinereorecta</name>
    <dbReference type="NCBI Taxonomy" id="285560"/>
    <lineage>
        <taxon>Bacteria</taxon>
        <taxon>Bacillati</taxon>
        <taxon>Actinomycetota</taxon>
        <taxon>Actinomycetes</taxon>
        <taxon>Kitasatosporales</taxon>
        <taxon>Streptomycetaceae</taxon>
        <taxon>Kitasatospora</taxon>
    </lineage>
</organism>
<evidence type="ECO:0000313" key="2">
    <source>
        <dbReference type="Proteomes" id="UP001596066"/>
    </source>
</evidence>
<protein>
    <submittedName>
        <fullName evidence="1">ADP-ribosylglycohydrolase family protein</fullName>
    </submittedName>
</protein>
<sequence>MRLMTPTTATRDSLEGLALGDAFGERFFARMRPAGEAIELVRARRMPEESPWHWTDDTAMALALVRVLAIHDAVHQEQLAESFAATYLADPVRGYGYGMHKLLPRLAEDPAAWREESRGLFEGTGSLGNGAAMRVAPLGAWFCADLEEVAEQAAFSAEVTHAHPEGVAGAVAVALAAALAARSRGAGVPDGRALLTDVADRTPAGVIRDGLRAAADLPADTEPWRAADVLGNGHRIRASDTVPFALWSAAHHLDSLTDALWTTAEGLGDVDTTCAITGGTVAARTGLTGVPAAWLERREPLPDWVDGL</sequence>
<dbReference type="PANTHER" id="PTHR16222:SF12">
    <property type="entry name" value="ADP-RIBOSYLGLYCOHYDROLASE-RELATED"/>
    <property type="match status" value="1"/>
</dbReference>
<reference evidence="2" key="1">
    <citation type="journal article" date="2019" name="Int. J. Syst. Evol. Microbiol.">
        <title>The Global Catalogue of Microorganisms (GCM) 10K type strain sequencing project: providing services to taxonomists for standard genome sequencing and annotation.</title>
        <authorList>
            <consortium name="The Broad Institute Genomics Platform"/>
            <consortium name="The Broad Institute Genome Sequencing Center for Infectious Disease"/>
            <person name="Wu L."/>
            <person name="Ma J."/>
        </authorList>
    </citation>
    <scope>NUCLEOTIDE SEQUENCE [LARGE SCALE GENOMIC DNA]</scope>
    <source>
        <strain evidence="2">CGMCC 4.1622</strain>
    </source>
</reference>
<comment type="caution">
    <text evidence="1">The sequence shown here is derived from an EMBL/GenBank/DDBJ whole genome shotgun (WGS) entry which is preliminary data.</text>
</comment>
<evidence type="ECO:0000313" key="1">
    <source>
        <dbReference type="EMBL" id="MFC5641465.1"/>
    </source>
</evidence>
<dbReference type="InterPro" id="IPR005502">
    <property type="entry name" value="Ribosyl_crysJ1"/>
</dbReference>
<dbReference type="Proteomes" id="UP001596066">
    <property type="component" value="Unassembled WGS sequence"/>
</dbReference>
<dbReference type="SUPFAM" id="SSF101478">
    <property type="entry name" value="ADP-ribosylglycohydrolase"/>
    <property type="match status" value="1"/>
</dbReference>
<dbReference type="PANTHER" id="PTHR16222">
    <property type="entry name" value="ADP-RIBOSYLGLYCOHYDROLASE"/>
    <property type="match status" value="1"/>
</dbReference>
<name>A0ABW0V805_9ACTN</name>